<comment type="caution">
    <text evidence="1">The sequence shown here is derived from an EMBL/GenBank/DDBJ whole genome shotgun (WGS) entry which is preliminary data.</text>
</comment>
<name>A0A0V8E6U6_LACLL</name>
<organism evidence="1 2">
    <name type="scientific">Lactococcus lactis subsp. lactis</name>
    <name type="common">Streptococcus lactis</name>
    <dbReference type="NCBI Taxonomy" id="1360"/>
    <lineage>
        <taxon>Bacteria</taxon>
        <taxon>Bacillati</taxon>
        <taxon>Bacillota</taxon>
        <taxon>Bacilli</taxon>
        <taxon>Lactobacillales</taxon>
        <taxon>Streptococcaceae</taxon>
        <taxon>Lactococcus</taxon>
    </lineage>
</organism>
<dbReference type="AlphaFoldDB" id="A0A0V8E6U6"/>
<dbReference type="PATRIC" id="fig|1360.109.peg.2701"/>
<gene>
    <name evidence="1" type="ORF">LMG9449_0472</name>
</gene>
<reference evidence="2" key="1">
    <citation type="submission" date="2015-10" db="EMBL/GenBank/DDBJ databases">
        <title>Draft Genome Sequences of 11 Lactococcus lactis subspecies cremoris strains.</title>
        <authorList>
            <person name="Wels M."/>
            <person name="Backus L."/>
            <person name="Boekhorst J."/>
            <person name="Dijkstra A."/>
            <person name="Beerthuizen M."/>
            <person name="Kelly W."/>
            <person name="Siezen R."/>
            <person name="Bachmann H."/>
            <person name="Van Hijum S."/>
        </authorList>
    </citation>
    <scope>NUCLEOTIDE SEQUENCE [LARGE SCALE GENOMIC DNA]</scope>
    <source>
        <strain evidence="2">LMG9449</strain>
    </source>
</reference>
<evidence type="ECO:0000313" key="2">
    <source>
        <dbReference type="Proteomes" id="UP000053612"/>
    </source>
</evidence>
<evidence type="ECO:0000313" key="1">
    <source>
        <dbReference type="EMBL" id="KSU21557.1"/>
    </source>
</evidence>
<proteinExistence type="predicted"/>
<sequence>MKKYEILAKNLASSTYSNENELKKILVKLTDSDIESLTSACFRAAEKCSLDVFDCNIVIGDDER</sequence>
<dbReference type="Proteomes" id="UP000053612">
    <property type="component" value="Unassembled WGS sequence"/>
</dbReference>
<protein>
    <submittedName>
        <fullName evidence="1">Uncharacterized protein</fullName>
    </submittedName>
</protein>
<accession>A0A0V8E6U6</accession>
<dbReference type="EMBL" id="LKLS01000040">
    <property type="protein sequence ID" value="KSU21557.1"/>
    <property type="molecule type" value="Genomic_DNA"/>
</dbReference>
<dbReference type="RefSeq" id="WP_058224586.1">
    <property type="nucleotide sequence ID" value="NZ_JAGRPZ010000002.1"/>
</dbReference>